<feature type="region of interest" description="Disordered" evidence="1">
    <location>
        <begin position="300"/>
        <end position="352"/>
    </location>
</feature>
<accession>A0A2G8SLE5</accession>
<gene>
    <name evidence="2" type="ORF">GSI_03366</name>
</gene>
<dbReference type="AlphaFoldDB" id="A0A2G8SLE5"/>
<dbReference type="STRING" id="1077348.A0A2G8SLE5"/>
<protein>
    <submittedName>
        <fullName evidence="2">Uncharacterized protein</fullName>
    </submittedName>
</protein>
<feature type="compositionally biased region" description="Low complexity" evidence="1">
    <location>
        <begin position="312"/>
        <end position="335"/>
    </location>
</feature>
<keyword evidence="3" id="KW-1185">Reference proteome</keyword>
<dbReference type="EMBL" id="AYKW01000005">
    <property type="protein sequence ID" value="PIL34587.1"/>
    <property type="molecule type" value="Genomic_DNA"/>
</dbReference>
<evidence type="ECO:0000313" key="3">
    <source>
        <dbReference type="Proteomes" id="UP000230002"/>
    </source>
</evidence>
<evidence type="ECO:0000313" key="2">
    <source>
        <dbReference type="EMBL" id="PIL34587.1"/>
    </source>
</evidence>
<dbReference type="Proteomes" id="UP000230002">
    <property type="component" value="Unassembled WGS sequence"/>
</dbReference>
<name>A0A2G8SLE5_9APHY</name>
<dbReference type="OrthoDB" id="2953420at2759"/>
<organism evidence="2 3">
    <name type="scientific">Ganoderma sinense ZZ0214-1</name>
    <dbReference type="NCBI Taxonomy" id="1077348"/>
    <lineage>
        <taxon>Eukaryota</taxon>
        <taxon>Fungi</taxon>
        <taxon>Dikarya</taxon>
        <taxon>Basidiomycota</taxon>
        <taxon>Agaricomycotina</taxon>
        <taxon>Agaricomycetes</taxon>
        <taxon>Polyporales</taxon>
        <taxon>Polyporaceae</taxon>
        <taxon>Ganoderma</taxon>
    </lineage>
</organism>
<proteinExistence type="predicted"/>
<sequence length="352" mass="39273">MALDRLTGDDLDPIRVQLTGQYLTDEARRWYDDTIDSLEGVRNAWNFEQVICALYRRFIHRSTARTAADQFNRLPHAEVDQLIAEAQEPWRGLEAVNRLCFWASRASGQGYERNAAERHLVRVWRPPRWWLAHHQPARLAEAPKPPGQSQPAPNAPAQEWVEFLKRHPKAYIRGVKCNEDGTPIWSHVQGYVWMNTWADLPSKERQRLRDALWGIVAPIFAKDQYKQALADRGLRPARNMAMVPYNGVVPPTIDSALTHLAVQCGLTNEHVAPSLQVWADEWLAAGNAPGADAMELDDRAPRAPAAAPPTAAPVASSSTTTAPPSSQPEPASAKAQRASKAIHGLTERYSAM</sequence>
<reference evidence="2 3" key="1">
    <citation type="journal article" date="2015" name="Sci. Rep.">
        <title>Chromosome-level genome map provides insights into diverse defense mechanisms in the medicinal fungus Ganoderma sinense.</title>
        <authorList>
            <person name="Zhu Y."/>
            <person name="Xu J."/>
            <person name="Sun C."/>
            <person name="Zhou S."/>
            <person name="Xu H."/>
            <person name="Nelson D.R."/>
            <person name="Qian J."/>
            <person name="Song J."/>
            <person name="Luo H."/>
            <person name="Xiang L."/>
            <person name="Li Y."/>
            <person name="Xu Z."/>
            <person name="Ji A."/>
            <person name="Wang L."/>
            <person name="Lu S."/>
            <person name="Hayward A."/>
            <person name="Sun W."/>
            <person name="Li X."/>
            <person name="Schwartz D.C."/>
            <person name="Wang Y."/>
            <person name="Chen S."/>
        </authorList>
    </citation>
    <scope>NUCLEOTIDE SEQUENCE [LARGE SCALE GENOMIC DNA]</scope>
    <source>
        <strain evidence="2 3">ZZ0214-1</strain>
    </source>
</reference>
<comment type="caution">
    <text evidence="2">The sequence shown here is derived from an EMBL/GenBank/DDBJ whole genome shotgun (WGS) entry which is preliminary data.</text>
</comment>
<evidence type="ECO:0000256" key="1">
    <source>
        <dbReference type="SAM" id="MobiDB-lite"/>
    </source>
</evidence>